<name>A0A0F9TRB3_9ZZZZ</name>
<accession>A0A0F9TRB3</accession>
<protein>
    <submittedName>
        <fullName evidence="1">Uncharacterized protein</fullName>
    </submittedName>
</protein>
<gene>
    <name evidence="1" type="ORF">LCGC14_0360410</name>
</gene>
<dbReference type="EMBL" id="LAZR01000278">
    <property type="protein sequence ID" value="KKN77482.1"/>
    <property type="molecule type" value="Genomic_DNA"/>
</dbReference>
<sequence>MKDRLLYYQGGGYSGCIWEWNFCFWDADGKWHNLFSTGCSGVKTEIEALKIVETLEHKAEVVKLMDKKCFEKFQENNNAHLVLSIAQQLNDKHGYSLEVKCTECECSFVADDYERDTATDNYNIICSDCLSIGTCDVCNEYSGPDELNRCNDDGDDDIGAELAEAGYYNVCNDCYEYKKEEYEQDELRNLRHKALSTGKPDIFSEELRGWWTG</sequence>
<evidence type="ECO:0000313" key="1">
    <source>
        <dbReference type="EMBL" id="KKN77482.1"/>
    </source>
</evidence>
<reference evidence="1" key="1">
    <citation type="journal article" date="2015" name="Nature">
        <title>Complex archaea that bridge the gap between prokaryotes and eukaryotes.</title>
        <authorList>
            <person name="Spang A."/>
            <person name="Saw J.H."/>
            <person name="Jorgensen S.L."/>
            <person name="Zaremba-Niedzwiedzka K."/>
            <person name="Martijn J."/>
            <person name="Lind A.E."/>
            <person name="van Eijk R."/>
            <person name="Schleper C."/>
            <person name="Guy L."/>
            <person name="Ettema T.J."/>
        </authorList>
    </citation>
    <scope>NUCLEOTIDE SEQUENCE</scope>
</reference>
<proteinExistence type="predicted"/>
<comment type="caution">
    <text evidence="1">The sequence shown here is derived from an EMBL/GenBank/DDBJ whole genome shotgun (WGS) entry which is preliminary data.</text>
</comment>
<dbReference type="AlphaFoldDB" id="A0A0F9TRB3"/>
<organism evidence="1">
    <name type="scientific">marine sediment metagenome</name>
    <dbReference type="NCBI Taxonomy" id="412755"/>
    <lineage>
        <taxon>unclassified sequences</taxon>
        <taxon>metagenomes</taxon>
        <taxon>ecological metagenomes</taxon>
    </lineage>
</organism>